<dbReference type="Proteomes" id="UP000007800">
    <property type="component" value="Unassembled WGS sequence"/>
</dbReference>
<proteinExistence type="predicted"/>
<keyword evidence="3" id="KW-1185">Reference proteome</keyword>
<dbReference type="EMBL" id="GG686856">
    <property type="protein sequence ID" value="EEQ97887.1"/>
    <property type="molecule type" value="Genomic_DNA"/>
</dbReference>
<feature type="compositionally biased region" description="Acidic residues" evidence="1">
    <location>
        <begin position="36"/>
        <end position="49"/>
    </location>
</feature>
<name>C5LZ93_PERM5</name>
<sequence>MGSSADGLKNRSIVIQKPKPKAEMLRVEAERRANSDDEYPSDFEEDEESPPLKVDKHDSRVRDGGGKREEKNTSAHPRKNPSVLTGRRASNSPPKRRGHVPTSSQRARRRRSTRTVGKNLLHLPEKFLSGGLELVDHSECVKTILLKKLKGKQRLLGKMLELARTTDYERFNLTARGMLIGAFKDPALHDPEEQTRIIHLSTVAVILENVRDRTMSSTVVAG</sequence>
<dbReference type="RefSeq" id="XP_002765170.1">
    <property type="nucleotide sequence ID" value="XM_002765124.1"/>
</dbReference>
<feature type="compositionally biased region" description="Basic and acidic residues" evidence="1">
    <location>
        <begin position="20"/>
        <end position="35"/>
    </location>
</feature>
<dbReference type="GeneID" id="9037701"/>
<evidence type="ECO:0000313" key="2">
    <source>
        <dbReference type="EMBL" id="EEQ97887.1"/>
    </source>
</evidence>
<gene>
    <name evidence="2" type="ORF">Pmar_PMAR025508</name>
</gene>
<evidence type="ECO:0000256" key="1">
    <source>
        <dbReference type="SAM" id="MobiDB-lite"/>
    </source>
</evidence>
<organism evidence="3">
    <name type="scientific">Perkinsus marinus (strain ATCC 50983 / TXsc)</name>
    <dbReference type="NCBI Taxonomy" id="423536"/>
    <lineage>
        <taxon>Eukaryota</taxon>
        <taxon>Sar</taxon>
        <taxon>Alveolata</taxon>
        <taxon>Perkinsozoa</taxon>
        <taxon>Perkinsea</taxon>
        <taxon>Perkinsida</taxon>
        <taxon>Perkinsidae</taxon>
        <taxon>Perkinsus</taxon>
    </lineage>
</organism>
<accession>C5LZ93</accession>
<evidence type="ECO:0000313" key="3">
    <source>
        <dbReference type="Proteomes" id="UP000007800"/>
    </source>
</evidence>
<dbReference type="InParanoid" id="C5LZ93"/>
<reference evidence="2 3" key="1">
    <citation type="submission" date="2008-07" db="EMBL/GenBank/DDBJ databases">
        <authorList>
            <person name="El-Sayed N."/>
            <person name="Caler E."/>
            <person name="Inman J."/>
            <person name="Amedeo P."/>
            <person name="Hass B."/>
            <person name="Wortman J."/>
        </authorList>
    </citation>
    <scope>NUCLEOTIDE SEQUENCE [LARGE SCALE GENOMIC DNA]</scope>
    <source>
        <strain evidence="3">ATCC 50983 / TXsc</strain>
    </source>
</reference>
<protein>
    <submittedName>
        <fullName evidence="2">Uncharacterized protein</fullName>
    </submittedName>
</protein>
<dbReference type="OrthoDB" id="10621314at2759"/>
<dbReference type="AlphaFoldDB" id="C5LZ93"/>
<feature type="compositionally biased region" description="Basic and acidic residues" evidence="1">
    <location>
        <begin position="53"/>
        <end position="73"/>
    </location>
</feature>
<feature type="region of interest" description="Disordered" evidence="1">
    <location>
        <begin position="1"/>
        <end position="117"/>
    </location>
</feature>